<organism evidence="1 2">
    <name type="scientific">Bursaphelenchus okinawaensis</name>
    <dbReference type="NCBI Taxonomy" id="465554"/>
    <lineage>
        <taxon>Eukaryota</taxon>
        <taxon>Metazoa</taxon>
        <taxon>Ecdysozoa</taxon>
        <taxon>Nematoda</taxon>
        <taxon>Chromadorea</taxon>
        <taxon>Rhabditida</taxon>
        <taxon>Tylenchina</taxon>
        <taxon>Tylenchomorpha</taxon>
        <taxon>Aphelenchoidea</taxon>
        <taxon>Aphelenchoididae</taxon>
        <taxon>Bursaphelenchus</taxon>
    </lineage>
</organism>
<gene>
    <name evidence="1" type="ORF">BOKJ2_LOCUS10750</name>
</gene>
<protein>
    <submittedName>
        <fullName evidence="1">Uncharacterized protein</fullName>
    </submittedName>
</protein>
<dbReference type="Proteomes" id="UP000614601">
    <property type="component" value="Unassembled WGS sequence"/>
</dbReference>
<dbReference type="Proteomes" id="UP000783686">
    <property type="component" value="Unassembled WGS sequence"/>
</dbReference>
<dbReference type="EMBL" id="CAJFCW020000005">
    <property type="protein sequence ID" value="CAG9119287.1"/>
    <property type="molecule type" value="Genomic_DNA"/>
</dbReference>
<proteinExistence type="predicted"/>
<reference evidence="1" key="1">
    <citation type="submission" date="2020-09" db="EMBL/GenBank/DDBJ databases">
        <authorList>
            <person name="Kikuchi T."/>
        </authorList>
    </citation>
    <scope>NUCLEOTIDE SEQUENCE</scope>
    <source>
        <strain evidence="1">SH1</strain>
    </source>
</reference>
<dbReference type="EMBL" id="CAJFDH010000005">
    <property type="protein sequence ID" value="CAD5223980.1"/>
    <property type="molecule type" value="Genomic_DNA"/>
</dbReference>
<sequence>MVELTSNGKGSLELMSSTPFFIIMKISHTVNVTINKTECCLLPFGAVKINCSVKKDIEKAMLEVTWEFTDYFCSYPGESLRKRRHLYHNIVRFCQTEEHFENTSHIKPKLVYNSVNDVFMTGCQNSIGNMNVN</sequence>
<dbReference type="AlphaFoldDB" id="A0A811L6X6"/>
<evidence type="ECO:0000313" key="1">
    <source>
        <dbReference type="EMBL" id="CAD5223980.1"/>
    </source>
</evidence>
<evidence type="ECO:0000313" key="2">
    <source>
        <dbReference type="Proteomes" id="UP000614601"/>
    </source>
</evidence>
<comment type="caution">
    <text evidence="1">The sequence shown here is derived from an EMBL/GenBank/DDBJ whole genome shotgun (WGS) entry which is preliminary data.</text>
</comment>
<accession>A0A811L6X6</accession>
<name>A0A811L6X6_9BILA</name>
<keyword evidence="2" id="KW-1185">Reference proteome</keyword>